<evidence type="ECO:0000313" key="5">
    <source>
        <dbReference type="EMBL" id="GGK84376.1"/>
    </source>
</evidence>
<feature type="active site" description="Nucleophile" evidence="1">
    <location>
        <position position="45"/>
    </location>
</feature>
<dbReference type="AlphaFoldDB" id="A0A8J3FN47"/>
<feature type="domain" description="SGNH hydrolase-type esterase" evidence="4">
    <location>
        <begin position="41"/>
        <end position="257"/>
    </location>
</feature>
<gene>
    <name evidence="5" type="ORF">GCM10012284_18200</name>
</gene>
<proteinExistence type="predicted"/>
<keyword evidence="3" id="KW-0732">Signal</keyword>
<dbReference type="GO" id="GO:0019433">
    <property type="term" value="P:triglyceride catabolic process"/>
    <property type="evidence" value="ECO:0007669"/>
    <property type="project" value="TreeGrafter"/>
</dbReference>
<reference evidence="5" key="1">
    <citation type="journal article" date="2014" name="Int. J. Syst. Evol. Microbiol.">
        <title>Complete genome sequence of Corynebacterium casei LMG S-19264T (=DSM 44701T), isolated from a smear-ripened cheese.</title>
        <authorList>
            <consortium name="US DOE Joint Genome Institute (JGI-PGF)"/>
            <person name="Walter F."/>
            <person name="Albersmeier A."/>
            <person name="Kalinowski J."/>
            <person name="Ruckert C."/>
        </authorList>
    </citation>
    <scope>NUCLEOTIDE SEQUENCE</scope>
    <source>
        <strain evidence="5">CGMCC 4.7299</strain>
    </source>
</reference>
<feature type="disulfide bond" evidence="2">
    <location>
        <begin position="125"/>
        <end position="133"/>
    </location>
</feature>
<name>A0A8J3FN47_9ACTN</name>
<dbReference type="EMBL" id="BMMX01000005">
    <property type="protein sequence ID" value="GGK84376.1"/>
    <property type="molecule type" value="Genomic_DNA"/>
</dbReference>
<dbReference type="Pfam" id="PF13472">
    <property type="entry name" value="Lipase_GDSL_2"/>
    <property type="match status" value="1"/>
</dbReference>
<evidence type="ECO:0000256" key="2">
    <source>
        <dbReference type="PIRSR" id="PIRSR637460-2"/>
    </source>
</evidence>
<dbReference type="Gene3D" id="3.40.50.1110">
    <property type="entry name" value="SGNH hydrolase"/>
    <property type="match status" value="1"/>
</dbReference>
<dbReference type="PANTHER" id="PTHR37981">
    <property type="entry name" value="LIPASE 2"/>
    <property type="match status" value="1"/>
</dbReference>
<evidence type="ECO:0000256" key="1">
    <source>
        <dbReference type="PIRSR" id="PIRSR637460-1"/>
    </source>
</evidence>
<dbReference type="PANTHER" id="PTHR37981:SF1">
    <property type="entry name" value="SGNH HYDROLASE-TYPE ESTERASE DOMAIN-CONTAINING PROTEIN"/>
    <property type="match status" value="1"/>
</dbReference>
<keyword evidence="6" id="KW-1185">Reference proteome</keyword>
<sequence length="270" mass="27989">MNRRPAVLACLAITSLLTLVLTTAASPAQAASAFADTDYVALGDSYSSGVGAPGQSGLCLRSSRGYPAQWTAANDPRSFTNLTCGGAETDDVRSLQVPFMSSGTDLVSITIGGNDAGFAPTVISCTVGSDADCQRVVDDGRDYITDELPADLDATYAAIRRRAPHAHVVVLGYPVLFDTSSASCGIGGMSLTKRRALNDGARLLDDTIAARAQAAGFTFADVRDRFAGHGVCGPSPWINGLTLLPPTDSFHPNQSGYTYGYLPALSDAAG</sequence>
<accession>A0A8J3FN47</accession>
<keyword evidence="2" id="KW-1015">Disulfide bond</keyword>
<reference evidence="5" key="2">
    <citation type="submission" date="2020-09" db="EMBL/GenBank/DDBJ databases">
        <authorList>
            <person name="Sun Q."/>
            <person name="Zhou Y."/>
        </authorList>
    </citation>
    <scope>NUCLEOTIDE SEQUENCE</scope>
    <source>
        <strain evidence="5">CGMCC 4.7299</strain>
    </source>
</reference>
<protein>
    <submittedName>
        <fullName evidence="5">Lipase 1</fullName>
    </submittedName>
</protein>
<dbReference type="Proteomes" id="UP000656042">
    <property type="component" value="Unassembled WGS sequence"/>
</dbReference>
<dbReference type="GO" id="GO:0004806">
    <property type="term" value="F:triacylglycerol lipase activity"/>
    <property type="evidence" value="ECO:0007669"/>
    <property type="project" value="TreeGrafter"/>
</dbReference>
<dbReference type="RefSeq" id="WP_189078683.1">
    <property type="nucleotide sequence ID" value="NZ_BMMX01000005.1"/>
</dbReference>
<dbReference type="InterPro" id="IPR013830">
    <property type="entry name" value="SGNH_hydro"/>
</dbReference>
<dbReference type="SUPFAM" id="SSF52266">
    <property type="entry name" value="SGNH hydrolase"/>
    <property type="match status" value="1"/>
</dbReference>
<evidence type="ECO:0000313" key="6">
    <source>
        <dbReference type="Proteomes" id="UP000656042"/>
    </source>
</evidence>
<feature type="signal peptide" evidence="3">
    <location>
        <begin position="1"/>
        <end position="30"/>
    </location>
</feature>
<dbReference type="CDD" id="cd01823">
    <property type="entry name" value="SEST_like"/>
    <property type="match status" value="1"/>
</dbReference>
<comment type="caution">
    <text evidence="5">The sequence shown here is derived from an EMBL/GenBank/DDBJ whole genome shotgun (WGS) entry which is preliminary data.</text>
</comment>
<dbReference type="InterPro" id="IPR037460">
    <property type="entry name" value="SEST-like"/>
</dbReference>
<feature type="chain" id="PRO_5035292762" evidence="3">
    <location>
        <begin position="31"/>
        <end position="270"/>
    </location>
</feature>
<feature type="active site" evidence="1">
    <location>
        <position position="251"/>
    </location>
</feature>
<evidence type="ECO:0000256" key="3">
    <source>
        <dbReference type="SAM" id="SignalP"/>
    </source>
</evidence>
<evidence type="ECO:0000259" key="4">
    <source>
        <dbReference type="Pfam" id="PF13472"/>
    </source>
</evidence>
<feature type="disulfide bond" evidence="2">
    <location>
        <begin position="184"/>
        <end position="232"/>
    </location>
</feature>
<dbReference type="InterPro" id="IPR036514">
    <property type="entry name" value="SGNH_hydro_sf"/>
</dbReference>
<feature type="disulfide bond" evidence="2">
    <location>
        <begin position="59"/>
        <end position="84"/>
    </location>
</feature>
<organism evidence="5 6">
    <name type="scientific">Mangrovihabitans endophyticus</name>
    <dbReference type="NCBI Taxonomy" id="1751298"/>
    <lineage>
        <taxon>Bacteria</taxon>
        <taxon>Bacillati</taxon>
        <taxon>Actinomycetota</taxon>
        <taxon>Actinomycetes</taxon>
        <taxon>Micromonosporales</taxon>
        <taxon>Micromonosporaceae</taxon>
        <taxon>Mangrovihabitans</taxon>
    </lineage>
</organism>